<comment type="subunit">
    <text evidence="18">Homotrimer.</text>
</comment>
<dbReference type="RefSeq" id="WP_073628804.1">
    <property type="nucleotide sequence ID" value="NZ_FRXO01000004.1"/>
</dbReference>
<evidence type="ECO:0000313" key="20">
    <source>
        <dbReference type="EMBL" id="SHO65714.1"/>
    </source>
</evidence>
<keyword evidence="6 18" id="KW-0548">Nucleotidyltransferase</keyword>
<protein>
    <recommendedName>
        <fullName evidence="18">Bifunctional protein GlmU</fullName>
    </recommendedName>
    <domain>
        <recommendedName>
            <fullName evidence="18">UDP-N-acetylglucosamine pyrophosphorylase</fullName>
            <ecNumber evidence="18">2.7.7.23</ecNumber>
        </recommendedName>
        <alternativeName>
            <fullName evidence="18">N-acetylglucosamine-1-phosphate uridyltransferase</fullName>
        </alternativeName>
    </domain>
    <domain>
        <recommendedName>
            <fullName evidence="18">Glucosamine-1-phosphate N-acetyltransferase</fullName>
            <ecNumber evidence="18">2.3.1.157</ecNumber>
        </recommendedName>
    </domain>
</protein>
<feature type="binding site" evidence="18">
    <location>
        <position position="348"/>
    </location>
    <ligand>
        <name>UDP-N-acetyl-alpha-D-glucosamine</name>
        <dbReference type="ChEBI" id="CHEBI:57705"/>
    </ligand>
</feature>
<comment type="catalytic activity">
    <reaction evidence="15 18">
        <text>alpha-D-glucosamine 1-phosphate + acetyl-CoA = N-acetyl-alpha-D-glucosamine 1-phosphate + CoA + H(+)</text>
        <dbReference type="Rhea" id="RHEA:13725"/>
        <dbReference type="ChEBI" id="CHEBI:15378"/>
        <dbReference type="ChEBI" id="CHEBI:57287"/>
        <dbReference type="ChEBI" id="CHEBI:57288"/>
        <dbReference type="ChEBI" id="CHEBI:57776"/>
        <dbReference type="ChEBI" id="CHEBI:58516"/>
        <dbReference type="EC" id="2.3.1.157"/>
    </reaction>
</comment>
<organism evidence="20 21">
    <name type="scientific">Pseudoxanthobacter soli DSM 19599</name>
    <dbReference type="NCBI Taxonomy" id="1123029"/>
    <lineage>
        <taxon>Bacteria</taxon>
        <taxon>Pseudomonadati</taxon>
        <taxon>Pseudomonadota</taxon>
        <taxon>Alphaproteobacteria</taxon>
        <taxon>Hyphomicrobiales</taxon>
        <taxon>Segnochrobactraceae</taxon>
        <taxon>Pseudoxanthobacter</taxon>
    </lineage>
</organism>
<dbReference type="GO" id="GO:0009245">
    <property type="term" value="P:lipid A biosynthetic process"/>
    <property type="evidence" value="ECO:0007669"/>
    <property type="project" value="UniProtKB-UniRule"/>
</dbReference>
<evidence type="ECO:0000256" key="2">
    <source>
        <dbReference type="ARBA" id="ARBA00007707"/>
    </source>
</evidence>
<comment type="similarity">
    <text evidence="2 18">In the C-terminal section; belongs to the transferase hexapeptide repeat family.</text>
</comment>
<dbReference type="InterPro" id="IPR029044">
    <property type="entry name" value="Nucleotide-diphossugar_trans"/>
</dbReference>
<dbReference type="Gene3D" id="2.160.10.10">
    <property type="entry name" value="Hexapeptide repeat proteins"/>
    <property type="match status" value="1"/>
</dbReference>
<feature type="binding site" evidence="18">
    <location>
        <position position="241"/>
    </location>
    <ligand>
        <name>Mg(2+)</name>
        <dbReference type="ChEBI" id="CHEBI:18420"/>
    </ligand>
</feature>
<gene>
    <name evidence="18" type="primary">glmU</name>
    <name evidence="20" type="ORF">SAMN02745172_02360</name>
</gene>
<evidence type="ECO:0000256" key="3">
    <source>
        <dbReference type="ARBA" id="ARBA00007947"/>
    </source>
</evidence>
<dbReference type="Pfam" id="PF12804">
    <property type="entry name" value="NTP_transf_3"/>
    <property type="match status" value="1"/>
</dbReference>
<dbReference type="PANTHER" id="PTHR43584:SF3">
    <property type="entry name" value="BIFUNCTIONAL PROTEIN GLMU"/>
    <property type="match status" value="1"/>
</dbReference>
<feature type="binding site" evidence="18">
    <location>
        <position position="377"/>
    </location>
    <ligand>
        <name>acetyl-CoA</name>
        <dbReference type="ChEBI" id="CHEBI:57288"/>
    </ligand>
</feature>
<feature type="binding site" evidence="18">
    <location>
        <position position="89"/>
    </location>
    <ligand>
        <name>UDP-N-acetyl-alpha-D-glucosamine</name>
        <dbReference type="ChEBI" id="CHEBI:57705"/>
    </ligand>
</feature>
<dbReference type="UniPathway" id="UPA00113">
    <property type="reaction ID" value="UER00532"/>
</dbReference>
<dbReference type="GO" id="GO:0016020">
    <property type="term" value="C:membrane"/>
    <property type="evidence" value="ECO:0007669"/>
    <property type="project" value="GOC"/>
</dbReference>
<keyword evidence="9 18" id="KW-0460">Magnesium</keyword>
<feature type="binding site" evidence="18">
    <location>
        <begin position="18"/>
        <end position="21"/>
    </location>
    <ligand>
        <name>UDP-N-acetyl-alpha-D-glucosamine</name>
        <dbReference type="ChEBI" id="CHEBI:57705"/>
    </ligand>
</feature>
<reference evidence="20 21" key="1">
    <citation type="submission" date="2016-12" db="EMBL/GenBank/DDBJ databases">
        <authorList>
            <person name="Song W.-J."/>
            <person name="Kurnit D.M."/>
        </authorList>
    </citation>
    <scope>NUCLEOTIDE SEQUENCE [LARGE SCALE GENOMIC DNA]</scope>
    <source>
        <strain evidence="20 21">DSM 19599</strain>
    </source>
</reference>
<keyword evidence="10 18" id="KW-0133">Cell shape</keyword>
<dbReference type="SUPFAM" id="SSF53448">
    <property type="entry name" value="Nucleotide-diphospho-sugar transferases"/>
    <property type="match status" value="1"/>
</dbReference>
<feature type="binding site" evidence="18">
    <location>
        <position position="169"/>
    </location>
    <ligand>
        <name>UDP-N-acetyl-alpha-D-glucosamine</name>
        <dbReference type="ChEBI" id="CHEBI:57705"/>
    </ligand>
</feature>
<keyword evidence="4 18" id="KW-0963">Cytoplasm</keyword>
<evidence type="ECO:0000256" key="16">
    <source>
        <dbReference type="ARBA" id="ARBA00048493"/>
    </source>
</evidence>
<keyword evidence="13 18" id="KW-0012">Acyltransferase</keyword>
<comment type="pathway">
    <text evidence="18">Nucleotide-sugar biosynthesis; UDP-N-acetyl-alpha-D-glucosamine biosynthesis; UDP-N-acetyl-alpha-D-glucosamine from N-acetyl-alpha-D-glucosamine 1-phosphate: step 1/1.</text>
</comment>
<dbReference type="GO" id="GO:0000902">
    <property type="term" value="P:cell morphogenesis"/>
    <property type="evidence" value="ECO:0007669"/>
    <property type="project" value="UniProtKB-UniRule"/>
</dbReference>
<dbReference type="InterPro" id="IPR001451">
    <property type="entry name" value="Hexapep"/>
</dbReference>
<dbReference type="InterPro" id="IPR005882">
    <property type="entry name" value="Bifunctional_GlmU"/>
</dbReference>
<dbReference type="STRING" id="1123029.SAMN02745172_02360"/>
<feature type="binding site" evidence="18">
    <location>
        <position position="32"/>
    </location>
    <ligand>
        <name>UDP-N-acetyl-alpha-D-glucosamine</name>
        <dbReference type="ChEBI" id="CHEBI:57705"/>
    </ligand>
</feature>
<dbReference type="InterPro" id="IPR050065">
    <property type="entry name" value="GlmU-like"/>
</dbReference>
<evidence type="ECO:0000259" key="19">
    <source>
        <dbReference type="Pfam" id="PF12804"/>
    </source>
</evidence>
<dbReference type="PANTHER" id="PTHR43584">
    <property type="entry name" value="NUCLEOTIDYL TRANSFERASE"/>
    <property type="match status" value="1"/>
</dbReference>
<feature type="binding site" evidence="18">
    <location>
        <begin position="94"/>
        <end position="95"/>
    </location>
    <ligand>
        <name>UDP-N-acetyl-alpha-D-glucosamine</name>
        <dbReference type="ChEBI" id="CHEBI:57705"/>
    </ligand>
</feature>
<sequence length="466" mass="48249">MTASPSAAPVRSCLAVILAAGEGTRMRSSLPKVLHKVGGREMAAHVLDAAAAAGADGIALVVGHGGERVGKALAKPAAALDVAYEVFEQTERRGTAHAVLSARAALERGAGEVIVLYGDAPLVEPGTITRLRARLSAGADLAVLGFEAADPTGYGRLLVEGGRLKAIREEKDASPAEKTVRLCNSGIIAFRGGHVLGLLDAIGNANAKGEFYLTDAVEIANARGLAVEVEVTGEEEVQGVNDRAQLADCEASFQKRARRRALLEGATLVAPETVFFSHDTRLGRDVVVQPNVVFGPGVTVEDGVEILSFSHIEGAHVGRDARIGPFARLRPGADLGEKVRVGNFVEVKAARIEEGAKLNHLSYIGDARVGAGANIGAGTIVCNYDGTFKHHTEIGAGAFIGSNSALVAPVTIGDGAFVGTGSVITADVPADALAIARGRQVVKEGRGRAIREDQARRKAEGGSDTH</sequence>
<dbReference type="InterPro" id="IPR018357">
    <property type="entry name" value="Hexapep_transf_CS"/>
</dbReference>
<evidence type="ECO:0000313" key="21">
    <source>
        <dbReference type="Proteomes" id="UP000186406"/>
    </source>
</evidence>
<evidence type="ECO:0000256" key="9">
    <source>
        <dbReference type="ARBA" id="ARBA00022842"/>
    </source>
</evidence>
<dbReference type="NCBIfam" id="TIGR01173">
    <property type="entry name" value="glmU"/>
    <property type="match status" value="1"/>
</dbReference>
<dbReference type="EMBL" id="FRXO01000004">
    <property type="protein sequence ID" value="SHO65714.1"/>
    <property type="molecule type" value="Genomic_DNA"/>
</dbReference>
<name>A0A1M7ZLE7_9HYPH</name>
<feature type="binding site" evidence="18">
    <location>
        <position position="119"/>
    </location>
    <ligand>
        <name>Mg(2+)</name>
        <dbReference type="ChEBI" id="CHEBI:18420"/>
    </ligand>
</feature>
<comment type="pathway">
    <text evidence="18">Nucleotide-sugar biosynthesis; UDP-N-acetyl-alpha-D-glucosamine biosynthesis; N-acetyl-alpha-D-glucosamine 1-phosphate from alpha-D-glucosamine 6-phosphate (route II): step 2/2.</text>
</comment>
<comment type="function">
    <text evidence="17 18">Catalyzes the last two sequential reactions in the de novo biosynthetic pathway for UDP-N-acetylglucosamine (UDP-GlcNAc). The C-terminal domain catalyzes the transfer of acetyl group from acetyl coenzyme A to glucosamine-1-phosphate (GlcN-1-P) to produce N-acetylglucosamine-1-phosphate (GlcNAc-1-P), which is converted into UDP-GlcNAc by the transfer of uridine 5-monophosphate (from uridine 5-triphosphate), a reaction catalyzed by the N-terminal domain.</text>
</comment>
<dbReference type="EC" id="2.7.7.23" evidence="18"/>
<evidence type="ECO:0000256" key="8">
    <source>
        <dbReference type="ARBA" id="ARBA00022737"/>
    </source>
</evidence>
<evidence type="ECO:0000256" key="18">
    <source>
        <dbReference type="HAMAP-Rule" id="MF_01631"/>
    </source>
</evidence>
<evidence type="ECO:0000256" key="10">
    <source>
        <dbReference type="ARBA" id="ARBA00022960"/>
    </source>
</evidence>
<dbReference type="GO" id="GO:0071555">
    <property type="term" value="P:cell wall organization"/>
    <property type="evidence" value="ECO:0007669"/>
    <property type="project" value="UniProtKB-KW"/>
</dbReference>
<feature type="active site" description="Proton acceptor" evidence="18">
    <location>
        <position position="360"/>
    </location>
</feature>
<accession>A0A1M7ZLE7</accession>
<dbReference type="GO" id="GO:0006048">
    <property type="term" value="P:UDP-N-acetylglucosamine biosynthetic process"/>
    <property type="evidence" value="ECO:0007669"/>
    <property type="project" value="UniProtKB-UniPathway"/>
</dbReference>
<dbReference type="CDD" id="cd02540">
    <property type="entry name" value="GT2_GlmU_N_bac"/>
    <property type="match status" value="1"/>
</dbReference>
<proteinExistence type="inferred from homology"/>
<evidence type="ECO:0000256" key="11">
    <source>
        <dbReference type="ARBA" id="ARBA00022984"/>
    </source>
</evidence>
<feature type="region of interest" description="N-acetyltransferase" evidence="18">
    <location>
        <begin position="265"/>
        <end position="466"/>
    </location>
</feature>
<evidence type="ECO:0000256" key="15">
    <source>
        <dbReference type="ARBA" id="ARBA00048247"/>
    </source>
</evidence>
<dbReference type="EC" id="2.3.1.157" evidence="18"/>
<dbReference type="GO" id="GO:0019134">
    <property type="term" value="F:glucosamine-1-phosphate N-acetyltransferase activity"/>
    <property type="evidence" value="ECO:0007669"/>
    <property type="project" value="UniProtKB-UniRule"/>
</dbReference>
<evidence type="ECO:0000256" key="14">
    <source>
        <dbReference type="ARBA" id="ARBA00023316"/>
    </source>
</evidence>
<feature type="binding site" evidence="18">
    <location>
        <position position="363"/>
    </location>
    <ligand>
        <name>UDP-N-acetyl-alpha-D-glucosamine</name>
        <dbReference type="ChEBI" id="CHEBI:57705"/>
    </ligand>
</feature>
<dbReference type="GO" id="GO:0005737">
    <property type="term" value="C:cytoplasm"/>
    <property type="evidence" value="ECO:0007669"/>
    <property type="project" value="UniProtKB-SubCell"/>
</dbReference>
<keyword evidence="21" id="KW-1185">Reference proteome</keyword>
<keyword evidence="5 18" id="KW-0808">Transferase</keyword>
<evidence type="ECO:0000256" key="17">
    <source>
        <dbReference type="ARBA" id="ARBA00049628"/>
    </source>
</evidence>
<dbReference type="NCBIfam" id="NF010933">
    <property type="entry name" value="PRK14353.1"/>
    <property type="match status" value="1"/>
</dbReference>
<dbReference type="CDD" id="cd03353">
    <property type="entry name" value="LbH_GlmU_C"/>
    <property type="match status" value="1"/>
</dbReference>
<evidence type="ECO:0000256" key="6">
    <source>
        <dbReference type="ARBA" id="ARBA00022695"/>
    </source>
</evidence>
<feature type="binding site" evidence="18">
    <location>
        <position position="402"/>
    </location>
    <ligand>
        <name>acetyl-CoA</name>
        <dbReference type="ChEBI" id="CHEBI:57288"/>
    </ligand>
</feature>
<evidence type="ECO:0000256" key="7">
    <source>
        <dbReference type="ARBA" id="ARBA00022723"/>
    </source>
</evidence>
<keyword evidence="7 18" id="KW-0479">Metal-binding</keyword>
<dbReference type="InterPro" id="IPR025877">
    <property type="entry name" value="MobA-like_NTP_Trfase"/>
</dbReference>
<feature type="binding site" evidence="18">
    <location>
        <position position="330"/>
    </location>
    <ligand>
        <name>UDP-N-acetyl-alpha-D-glucosamine</name>
        <dbReference type="ChEBI" id="CHEBI:57705"/>
    </ligand>
</feature>
<feature type="binding site" evidence="18">
    <location>
        <position position="184"/>
    </location>
    <ligand>
        <name>UDP-N-acetyl-alpha-D-glucosamine</name>
        <dbReference type="ChEBI" id="CHEBI:57705"/>
    </ligand>
</feature>
<evidence type="ECO:0000256" key="1">
    <source>
        <dbReference type="ARBA" id="ARBA00004496"/>
    </source>
</evidence>
<comment type="subcellular location">
    <subcellularLocation>
        <location evidence="1 18">Cytoplasm</location>
    </subcellularLocation>
</comment>
<dbReference type="PROSITE" id="PS00101">
    <property type="entry name" value="HEXAPEP_TRANSFERASES"/>
    <property type="match status" value="1"/>
</dbReference>
<dbReference type="Gene3D" id="3.90.550.10">
    <property type="entry name" value="Spore Coat Polysaccharide Biosynthesis Protein SpsA, Chain A"/>
    <property type="match status" value="1"/>
</dbReference>
<dbReference type="Pfam" id="PF00132">
    <property type="entry name" value="Hexapep"/>
    <property type="match status" value="1"/>
</dbReference>
<keyword evidence="8 18" id="KW-0677">Repeat</keyword>
<dbReference type="InterPro" id="IPR038009">
    <property type="entry name" value="GlmU_C_LbH"/>
</dbReference>
<feature type="binding site" evidence="18">
    <location>
        <begin position="383"/>
        <end position="384"/>
    </location>
    <ligand>
        <name>acetyl-CoA</name>
        <dbReference type="ChEBI" id="CHEBI:57288"/>
    </ligand>
</feature>
<dbReference type="OrthoDB" id="9775031at2"/>
<dbReference type="InterPro" id="IPR011004">
    <property type="entry name" value="Trimer_LpxA-like_sf"/>
</dbReference>
<feature type="binding site" evidence="18">
    <location>
        <position position="437"/>
    </location>
    <ligand>
        <name>acetyl-CoA</name>
        <dbReference type="ChEBI" id="CHEBI:57288"/>
    </ligand>
</feature>
<dbReference type="GO" id="GO:0003977">
    <property type="term" value="F:UDP-N-acetylglucosamine diphosphorylase activity"/>
    <property type="evidence" value="ECO:0007669"/>
    <property type="project" value="UniProtKB-UniRule"/>
</dbReference>
<feature type="binding site" evidence="18">
    <location>
        <position position="241"/>
    </location>
    <ligand>
        <name>UDP-N-acetyl-alpha-D-glucosamine</name>
        <dbReference type="ChEBI" id="CHEBI:57705"/>
    </ligand>
</feature>
<dbReference type="GO" id="GO:0009252">
    <property type="term" value="P:peptidoglycan biosynthetic process"/>
    <property type="evidence" value="ECO:0007669"/>
    <property type="project" value="UniProtKB-UniRule"/>
</dbReference>
<dbReference type="UniPathway" id="UPA00973"/>
<evidence type="ECO:0000256" key="13">
    <source>
        <dbReference type="ARBA" id="ARBA00023315"/>
    </source>
</evidence>
<keyword evidence="14 18" id="KW-0961">Cell wall biogenesis/degradation</keyword>
<feature type="region of interest" description="Linker" evidence="18">
    <location>
        <begin position="244"/>
        <end position="264"/>
    </location>
</feature>
<feature type="binding site" evidence="18">
    <location>
        <begin position="117"/>
        <end position="119"/>
    </location>
    <ligand>
        <name>UDP-N-acetyl-alpha-D-glucosamine</name>
        <dbReference type="ChEBI" id="CHEBI:57705"/>
    </ligand>
</feature>
<comment type="pathway">
    <text evidence="18">Bacterial outer membrane biogenesis; LPS lipid A biosynthesis.</text>
</comment>
<evidence type="ECO:0000256" key="4">
    <source>
        <dbReference type="ARBA" id="ARBA00022490"/>
    </source>
</evidence>
<feature type="binding site" evidence="18">
    <location>
        <position position="420"/>
    </location>
    <ligand>
        <name>acetyl-CoA</name>
        <dbReference type="ChEBI" id="CHEBI:57288"/>
    </ligand>
</feature>
<dbReference type="SUPFAM" id="SSF51161">
    <property type="entry name" value="Trimeric LpxA-like enzymes"/>
    <property type="match status" value="1"/>
</dbReference>
<comment type="cofactor">
    <cofactor evidence="18">
        <name>Mg(2+)</name>
        <dbReference type="ChEBI" id="CHEBI:18420"/>
    </cofactor>
    <text evidence="18">Binds 1 Mg(2+) ion per subunit.</text>
</comment>
<comment type="similarity">
    <text evidence="3 18">In the N-terminal section; belongs to the N-acetylglucosamine-1-phosphate uridyltransferase family.</text>
</comment>
<dbReference type="AlphaFoldDB" id="A0A1M7ZLE7"/>
<dbReference type="GO" id="GO:0008360">
    <property type="term" value="P:regulation of cell shape"/>
    <property type="evidence" value="ECO:0007669"/>
    <property type="project" value="UniProtKB-KW"/>
</dbReference>
<feature type="binding site" evidence="18">
    <location>
        <position position="155"/>
    </location>
    <ligand>
        <name>UDP-N-acetyl-alpha-D-glucosamine</name>
        <dbReference type="ChEBI" id="CHEBI:57705"/>
    </ligand>
</feature>
<dbReference type="Proteomes" id="UP000186406">
    <property type="component" value="Unassembled WGS sequence"/>
</dbReference>
<dbReference type="GO" id="GO:0000287">
    <property type="term" value="F:magnesium ion binding"/>
    <property type="evidence" value="ECO:0007669"/>
    <property type="project" value="UniProtKB-UniRule"/>
</dbReference>
<feature type="region of interest" description="Pyrophosphorylase" evidence="18">
    <location>
        <begin position="1"/>
        <end position="243"/>
    </location>
</feature>
<feature type="domain" description="MobA-like NTP transferase" evidence="19">
    <location>
        <begin position="15"/>
        <end position="157"/>
    </location>
</feature>
<feature type="binding site" evidence="18">
    <location>
        <position position="374"/>
    </location>
    <ligand>
        <name>UDP-N-acetyl-alpha-D-glucosamine</name>
        <dbReference type="ChEBI" id="CHEBI:57705"/>
    </ligand>
</feature>
<comment type="catalytic activity">
    <reaction evidence="16 18">
        <text>N-acetyl-alpha-D-glucosamine 1-phosphate + UTP + H(+) = UDP-N-acetyl-alpha-D-glucosamine + diphosphate</text>
        <dbReference type="Rhea" id="RHEA:13509"/>
        <dbReference type="ChEBI" id="CHEBI:15378"/>
        <dbReference type="ChEBI" id="CHEBI:33019"/>
        <dbReference type="ChEBI" id="CHEBI:46398"/>
        <dbReference type="ChEBI" id="CHEBI:57705"/>
        <dbReference type="ChEBI" id="CHEBI:57776"/>
        <dbReference type="EC" id="2.7.7.23"/>
    </reaction>
</comment>
<evidence type="ECO:0000256" key="5">
    <source>
        <dbReference type="ARBA" id="ARBA00022679"/>
    </source>
</evidence>
<keyword evidence="12 18" id="KW-0511">Multifunctional enzyme</keyword>
<dbReference type="HAMAP" id="MF_01631">
    <property type="entry name" value="GlmU"/>
    <property type="match status" value="1"/>
</dbReference>
<keyword evidence="11 18" id="KW-0573">Peptidoglycan synthesis</keyword>
<evidence type="ECO:0000256" key="12">
    <source>
        <dbReference type="ARBA" id="ARBA00023268"/>
    </source>
</evidence>